<evidence type="ECO:0000256" key="1">
    <source>
        <dbReference type="ARBA" id="ARBA00004141"/>
    </source>
</evidence>
<dbReference type="InterPro" id="IPR018499">
    <property type="entry name" value="Tetraspanin/Peripherin"/>
</dbReference>
<comment type="similarity">
    <text evidence="2 6">Belongs to the tetraspanin (TM4SF) family.</text>
</comment>
<evidence type="ECO:0000313" key="7">
    <source>
        <dbReference type="Proteomes" id="UP000050795"/>
    </source>
</evidence>
<protein>
    <recommendedName>
        <fullName evidence="6">Tetraspanin</fullName>
    </recommendedName>
</protein>
<evidence type="ECO:0000256" key="2">
    <source>
        <dbReference type="ARBA" id="ARBA00006840"/>
    </source>
</evidence>
<evidence type="ECO:0000256" key="6">
    <source>
        <dbReference type="RuleBase" id="RU361218"/>
    </source>
</evidence>
<keyword evidence="4 6" id="KW-1133">Transmembrane helix</keyword>
<evidence type="ECO:0000313" key="8">
    <source>
        <dbReference type="WBParaSite" id="TREG1_133850.1"/>
    </source>
</evidence>
<evidence type="ECO:0000256" key="3">
    <source>
        <dbReference type="ARBA" id="ARBA00022692"/>
    </source>
</evidence>
<organism evidence="7 8">
    <name type="scientific">Trichobilharzia regenti</name>
    <name type="common">Nasal bird schistosome</name>
    <dbReference type="NCBI Taxonomy" id="157069"/>
    <lineage>
        <taxon>Eukaryota</taxon>
        <taxon>Metazoa</taxon>
        <taxon>Spiralia</taxon>
        <taxon>Lophotrochozoa</taxon>
        <taxon>Platyhelminthes</taxon>
        <taxon>Trematoda</taxon>
        <taxon>Digenea</taxon>
        <taxon>Strigeidida</taxon>
        <taxon>Schistosomatoidea</taxon>
        <taxon>Schistosomatidae</taxon>
        <taxon>Trichobilharzia</taxon>
    </lineage>
</organism>
<dbReference type="GO" id="GO:0016020">
    <property type="term" value="C:membrane"/>
    <property type="evidence" value="ECO:0007669"/>
    <property type="project" value="UniProtKB-SubCell"/>
</dbReference>
<dbReference type="InterPro" id="IPR008952">
    <property type="entry name" value="Tetraspanin_EC2_sf"/>
</dbReference>
<comment type="subcellular location">
    <subcellularLocation>
        <location evidence="1 6">Membrane</location>
        <topology evidence="1 6">Multi-pass membrane protein</topology>
    </subcellularLocation>
</comment>
<dbReference type="CDD" id="cd03156">
    <property type="entry name" value="uroplakin_I_like_LEL"/>
    <property type="match status" value="1"/>
</dbReference>
<dbReference type="PIRSF" id="PIRSF002419">
    <property type="entry name" value="Tetraspanin"/>
    <property type="match status" value="1"/>
</dbReference>
<proteinExistence type="inferred from homology"/>
<name>A0AA85IZN4_TRIRE</name>
<dbReference type="Gene3D" id="1.10.1450.10">
    <property type="entry name" value="Tetraspanin"/>
    <property type="match status" value="1"/>
</dbReference>
<accession>A0AA85IZN4</accession>
<dbReference type="SUPFAM" id="SSF48652">
    <property type="entry name" value="Tetraspanin"/>
    <property type="match status" value="1"/>
</dbReference>
<dbReference type="Proteomes" id="UP000050795">
    <property type="component" value="Unassembled WGS sequence"/>
</dbReference>
<dbReference type="InterPro" id="IPR000301">
    <property type="entry name" value="Tetraspanin_animals"/>
</dbReference>
<evidence type="ECO:0000256" key="4">
    <source>
        <dbReference type="ARBA" id="ARBA00022989"/>
    </source>
</evidence>
<keyword evidence="7" id="KW-1185">Reference proteome</keyword>
<reference evidence="8" key="2">
    <citation type="submission" date="2023-11" db="UniProtKB">
        <authorList>
            <consortium name="WormBaseParasite"/>
        </authorList>
    </citation>
    <scope>IDENTIFICATION</scope>
</reference>
<dbReference type="PRINTS" id="PR00259">
    <property type="entry name" value="TMFOUR"/>
</dbReference>
<feature type="transmembrane region" description="Helical" evidence="6">
    <location>
        <begin position="243"/>
        <end position="269"/>
    </location>
</feature>
<dbReference type="PANTHER" id="PTHR19282">
    <property type="entry name" value="TETRASPANIN"/>
    <property type="match status" value="1"/>
</dbReference>
<reference evidence="7" key="1">
    <citation type="submission" date="2022-06" db="EMBL/GenBank/DDBJ databases">
        <authorList>
            <person name="Berger JAMES D."/>
            <person name="Berger JAMES D."/>
        </authorList>
    </citation>
    <scope>NUCLEOTIDE SEQUENCE [LARGE SCALE GENOMIC DNA]</scope>
</reference>
<feature type="transmembrane region" description="Helical" evidence="6">
    <location>
        <begin position="103"/>
        <end position="126"/>
    </location>
</feature>
<dbReference type="Pfam" id="PF00335">
    <property type="entry name" value="Tetraspanin"/>
    <property type="match status" value="1"/>
</dbReference>
<feature type="transmembrane region" description="Helical" evidence="6">
    <location>
        <begin position="73"/>
        <end position="97"/>
    </location>
</feature>
<dbReference type="AlphaFoldDB" id="A0AA85IZN4"/>
<evidence type="ECO:0000256" key="5">
    <source>
        <dbReference type="ARBA" id="ARBA00023136"/>
    </source>
</evidence>
<feature type="transmembrane region" description="Helical" evidence="6">
    <location>
        <begin position="6"/>
        <end position="30"/>
    </location>
</feature>
<dbReference type="WBParaSite" id="TREG1_133850.1">
    <property type="protein sequence ID" value="TREG1_133850.1"/>
    <property type="gene ID" value="TREG1_133850"/>
</dbReference>
<keyword evidence="3 6" id="KW-0812">Transmembrane</keyword>
<keyword evidence="5 6" id="KW-0472">Membrane</keyword>
<sequence length="270" mass="30614">MKFPCQLIMIFVNTLLLLFSLVYVVIGALFTWSKPTGLKIVSGFVQLLQQHVKIDQSYLDNLAKYIINFTSKFSYIIFILGTLLLVISLLGIFGAIGLYKCLIITYLTVLIIAIVLQFIMIVIYFGNKDLPKRHIRDQLSNAVNNYVSLESEGDSSLFLGIVMPVLHCCGYESGEDFKNSGRFSSTDVYDKIKFVDLKYPIPCCKMTESFALEDQSCPKSFTKDNSYIQDGCKEKFEQYILKYLDVVCYVTIVLIIFEVFLIVCCAALLA</sequence>